<organism evidence="2">
    <name type="scientific">marine sediment metagenome</name>
    <dbReference type="NCBI Taxonomy" id="412755"/>
    <lineage>
        <taxon>unclassified sequences</taxon>
        <taxon>metagenomes</taxon>
        <taxon>ecological metagenomes</taxon>
    </lineage>
</organism>
<keyword evidence="1" id="KW-0472">Membrane</keyword>
<evidence type="ECO:0008006" key="3">
    <source>
        <dbReference type="Google" id="ProtNLM"/>
    </source>
</evidence>
<proteinExistence type="predicted"/>
<evidence type="ECO:0000256" key="1">
    <source>
        <dbReference type="SAM" id="Phobius"/>
    </source>
</evidence>
<reference evidence="2" key="1">
    <citation type="journal article" date="2015" name="Nature">
        <title>Complex archaea that bridge the gap between prokaryotes and eukaryotes.</title>
        <authorList>
            <person name="Spang A."/>
            <person name="Saw J.H."/>
            <person name="Jorgensen S.L."/>
            <person name="Zaremba-Niedzwiedzka K."/>
            <person name="Martijn J."/>
            <person name="Lind A.E."/>
            <person name="van Eijk R."/>
            <person name="Schleper C."/>
            <person name="Guy L."/>
            <person name="Ettema T.J."/>
        </authorList>
    </citation>
    <scope>NUCLEOTIDE SEQUENCE</scope>
</reference>
<name>A0A0F9KAP8_9ZZZZ</name>
<feature type="transmembrane region" description="Helical" evidence="1">
    <location>
        <begin position="111"/>
        <end position="133"/>
    </location>
</feature>
<sequence length="149" mass="17480">TEYGGHYGAHIVLETKIDEQWIVLDPLYDFYFINPDGTLASFADVRNDWDYFKSQTPPEYPREMYKYLGVRYTNWEKIPFITPALRLTLKILTGEDKVQKLSLRVYLIDTYRVYIVALLILYIPIIAITFVTVRNRLSVRSTKQGSNSE</sequence>
<gene>
    <name evidence="2" type="ORF">LCGC14_1658440</name>
</gene>
<evidence type="ECO:0000313" key="2">
    <source>
        <dbReference type="EMBL" id="KKM19163.1"/>
    </source>
</evidence>
<dbReference type="EMBL" id="LAZR01014051">
    <property type="protein sequence ID" value="KKM19163.1"/>
    <property type="molecule type" value="Genomic_DNA"/>
</dbReference>
<comment type="caution">
    <text evidence="2">The sequence shown here is derived from an EMBL/GenBank/DDBJ whole genome shotgun (WGS) entry which is preliminary data.</text>
</comment>
<keyword evidence="1" id="KW-0812">Transmembrane</keyword>
<accession>A0A0F9KAP8</accession>
<dbReference type="AlphaFoldDB" id="A0A0F9KAP8"/>
<protein>
    <recommendedName>
        <fullName evidence="3">Transglutaminase-like domain-containing protein</fullName>
    </recommendedName>
</protein>
<feature type="non-terminal residue" evidence="2">
    <location>
        <position position="1"/>
    </location>
</feature>
<keyword evidence="1" id="KW-1133">Transmembrane helix</keyword>